<dbReference type="AlphaFoldDB" id="A0A0N4VRT6"/>
<reference evidence="1 2" key="2">
    <citation type="submission" date="2018-10" db="EMBL/GenBank/DDBJ databases">
        <authorList>
            <consortium name="Pathogen Informatics"/>
        </authorList>
    </citation>
    <scope>NUCLEOTIDE SEQUENCE [LARGE SCALE GENOMIC DNA]</scope>
</reference>
<keyword evidence="2" id="KW-1185">Reference proteome</keyword>
<dbReference type="EMBL" id="UXUI01018509">
    <property type="protein sequence ID" value="VDD98131.1"/>
    <property type="molecule type" value="Genomic_DNA"/>
</dbReference>
<sequence length="65" mass="7800">KPDIAKSLPHTLTHKHTHTHTHTHTYTYKHIWIMSSYTHLCRYINLQLDMSKKVSTRKYPHLYAS</sequence>
<proteinExistence type="predicted"/>
<dbReference type="Proteomes" id="UP000274131">
    <property type="component" value="Unassembled WGS sequence"/>
</dbReference>
<reference evidence="3" key="1">
    <citation type="submission" date="2017-02" db="UniProtKB">
        <authorList>
            <consortium name="WormBaseParasite"/>
        </authorList>
    </citation>
    <scope>IDENTIFICATION</scope>
</reference>
<name>A0A0N4VRT6_ENTVE</name>
<evidence type="ECO:0000313" key="2">
    <source>
        <dbReference type="Proteomes" id="UP000274131"/>
    </source>
</evidence>
<organism evidence="3">
    <name type="scientific">Enterobius vermicularis</name>
    <name type="common">Human pinworm</name>
    <dbReference type="NCBI Taxonomy" id="51028"/>
    <lineage>
        <taxon>Eukaryota</taxon>
        <taxon>Metazoa</taxon>
        <taxon>Ecdysozoa</taxon>
        <taxon>Nematoda</taxon>
        <taxon>Chromadorea</taxon>
        <taxon>Rhabditida</taxon>
        <taxon>Spirurina</taxon>
        <taxon>Oxyuridomorpha</taxon>
        <taxon>Oxyuroidea</taxon>
        <taxon>Oxyuridae</taxon>
        <taxon>Enterobius</taxon>
    </lineage>
</organism>
<evidence type="ECO:0000313" key="3">
    <source>
        <dbReference type="WBParaSite" id="EVEC_0001375901-mRNA-1"/>
    </source>
</evidence>
<protein>
    <submittedName>
        <fullName evidence="3">Ovule protein</fullName>
    </submittedName>
</protein>
<evidence type="ECO:0000313" key="1">
    <source>
        <dbReference type="EMBL" id="VDD98131.1"/>
    </source>
</evidence>
<accession>A0A0N4VRT6</accession>
<dbReference type="WBParaSite" id="EVEC_0001375901-mRNA-1">
    <property type="protein sequence ID" value="EVEC_0001375901-mRNA-1"/>
    <property type="gene ID" value="EVEC_0001375901"/>
</dbReference>
<gene>
    <name evidence="1" type="ORF">EVEC_LOCUS12882</name>
</gene>